<evidence type="ECO:0000313" key="2">
    <source>
        <dbReference type="Proteomes" id="UP000375525"/>
    </source>
</evidence>
<protein>
    <submittedName>
        <fullName evidence="1">Uncharacterized protein</fullName>
    </submittedName>
</protein>
<proteinExistence type="predicted"/>
<sequence>MLATLYANTNSQKGGFKIYDFMPHDSEQPLSLEQAMASWA</sequence>
<accession>A0A5E7N8A2</accession>
<dbReference type="AlphaFoldDB" id="A0A5E7N8A2"/>
<name>A0A5E7N8A2_PSEFL</name>
<dbReference type="EMBL" id="CABVIH010000024">
    <property type="protein sequence ID" value="VVP33381.1"/>
    <property type="molecule type" value="Genomic_DNA"/>
</dbReference>
<evidence type="ECO:0000313" key="1">
    <source>
        <dbReference type="EMBL" id="VVP33381.1"/>
    </source>
</evidence>
<reference evidence="1 2" key="1">
    <citation type="submission" date="2019-09" db="EMBL/GenBank/DDBJ databases">
        <authorList>
            <person name="Chandra G."/>
            <person name="Truman W A."/>
        </authorList>
    </citation>
    <scope>NUCLEOTIDE SEQUENCE [LARGE SCALE GENOMIC DNA]</scope>
    <source>
        <strain evidence="1">PS880</strain>
    </source>
</reference>
<gene>
    <name evidence="1" type="ORF">PS880_04457</name>
</gene>
<organism evidence="1 2">
    <name type="scientific">Pseudomonas fluorescens</name>
    <dbReference type="NCBI Taxonomy" id="294"/>
    <lineage>
        <taxon>Bacteria</taxon>
        <taxon>Pseudomonadati</taxon>
        <taxon>Pseudomonadota</taxon>
        <taxon>Gammaproteobacteria</taxon>
        <taxon>Pseudomonadales</taxon>
        <taxon>Pseudomonadaceae</taxon>
        <taxon>Pseudomonas</taxon>
    </lineage>
</organism>
<dbReference type="RefSeq" id="WP_263597855.1">
    <property type="nucleotide sequence ID" value="NZ_CABVIH010000024.1"/>
</dbReference>
<dbReference type="Proteomes" id="UP000375525">
    <property type="component" value="Unassembled WGS sequence"/>
</dbReference>